<protein>
    <submittedName>
        <fullName evidence="2">Thioesterase domain-containing protein</fullName>
    </submittedName>
</protein>
<evidence type="ECO:0000259" key="1">
    <source>
        <dbReference type="Pfam" id="PF09500"/>
    </source>
</evidence>
<organism evidence="2 3">
    <name type="scientific">Chitinivorax tropicus</name>
    <dbReference type="NCBI Taxonomy" id="714531"/>
    <lineage>
        <taxon>Bacteria</taxon>
        <taxon>Pseudomonadati</taxon>
        <taxon>Pseudomonadota</taxon>
        <taxon>Betaproteobacteria</taxon>
        <taxon>Chitinivorax</taxon>
    </lineage>
</organism>
<dbReference type="Pfam" id="PF09500">
    <property type="entry name" value="YiiD_C"/>
    <property type="match status" value="1"/>
</dbReference>
<dbReference type="Gene3D" id="3.10.129.10">
    <property type="entry name" value="Hotdog Thioesterase"/>
    <property type="match status" value="1"/>
</dbReference>
<dbReference type="AlphaFoldDB" id="A0A840MTS1"/>
<keyword evidence="3" id="KW-1185">Reference proteome</keyword>
<dbReference type="SUPFAM" id="SSF54637">
    <property type="entry name" value="Thioesterase/thiol ester dehydrase-isomerase"/>
    <property type="match status" value="1"/>
</dbReference>
<evidence type="ECO:0000313" key="3">
    <source>
        <dbReference type="Proteomes" id="UP000575898"/>
    </source>
</evidence>
<dbReference type="EMBL" id="JACHHY010000020">
    <property type="protein sequence ID" value="MBB5019766.1"/>
    <property type="molecule type" value="Genomic_DNA"/>
</dbReference>
<name>A0A840MTS1_9PROT</name>
<dbReference type="Proteomes" id="UP000575898">
    <property type="component" value="Unassembled WGS sequence"/>
</dbReference>
<dbReference type="RefSeq" id="WP_184041137.1">
    <property type="nucleotide sequence ID" value="NZ_JACHHY010000020.1"/>
</dbReference>
<accession>A0A840MTS1</accession>
<evidence type="ECO:0000313" key="2">
    <source>
        <dbReference type="EMBL" id="MBB5019766.1"/>
    </source>
</evidence>
<comment type="caution">
    <text evidence="2">The sequence shown here is derived from an EMBL/GenBank/DDBJ whole genome shotgun (WGS) entry which is preliminary data.</text>
</comment>
<dbReference type="InterPro" id="IPR012660">
    <property type="entry name" value="YiiD_C"/>
</dbReference>
<reference evidence="2 3" key="1">
    <citation type="submission" date="2020-08" db="EMBL/GenBank/DDBJ databases">
        <title>Genomic Encyclopedia of Type Strains, Phase IV (KMG-IV): sequencing the most valuable type-strain genomes for metagenomic binning, comparative biology and taxonomic classification.</title>
        <authorList>
            <person name="Goeker M."/>
        </authorList>
    </citation>
    <scope>NUCLEOTIDE SEQUENCE [LARGE SCALE GENOMIC DNA]</scope>
    <source>
        <strain evidence="2 3">DSM 27165</strain>
    </source>
</reference>
<gene>
    <name evidence="2" type="ORF">HNQ59_003074</name>
</gene>
<dbReference type="NCBIfam" id="TIGR02447">
    <property type="entry name" value="yiiD_Cterm"/>
    <property type="match status" value="1"/>
</dbReference>
<proteinExistence type="predicted"/>
<dbReference type="InterPro" id="IPR029069">
    <property type="entry name" value="HotDog_dom_sf"/>
</dbReference>
<sequence>MPLDQQKPLSERLLTLTAQLREQIPLAEAIDLYVTDAGDAQLTIAAPLAVNRNPHGTVFAGSAVSVAILAAWSLLDGRLRSMEGEAQLVLQRNTMAYLRPIDGPFAATARLQDESAWLRFQSMLQRKGRARIVMTSVIMCGEAEAAVFEGEFVALRAMA</sequence>
<feature type="domain" description="Thioesterase putative" evidence="1">
    <location>
        <begin position="15"/>
        <end position="155"/>
    </location>
</feature>